<sequence>METIAQHQEQLNYAEVYISDMLELKNIFLQVQNISRVNQDFGVPFLLAKKKDEVVSLASLVLNENGGIYFKIYNKKELTEREKWNFALHAERYFKANNTPNFRDPEQLKNSISSLVSWLDF</sequence>
<evidence type="ECO:0000313" key="2">
    <source>
        <dbReference type="EMBL" id="QIY91798.1"/>
    </source>
</evidence>
<accession>A0A0G3LZV8</accession>
<dbReference type="PATRIC" id="fig|1324352.5.peg.1557"/>
<organism evidence="1 3">
    <name type="scientific">Chryseobacterium gallinarum</name>
    <dbReference type="NCBI Taxonomy" id="1324352"/>
    <lineage>
        <taxon>Bacteria</taxon>
        <taxon>Pseudomonadati</taxon>
        <taxon>Bacteroidota</taxon>
        <taxon>Flavobacteriia</taxon>
        <taxon>Flavobacteriales</taxon>
        <taxon>Weeksellaceae</taxon>
        <taxon>Chryseobacterium group</taxon>
        <taxon>Chryseobacterium</taxon>
    </lineage>
</organism>
<dbReference type="EMBL" id="CP050995">
    <property type="protein sequence ID" value="QIY91798.1"/>
    <property type="molecule type" value="Genomic_DNA"/>
</dbReference>
<evidence type="ECO:0000313" key="3">
    <source>
        <dbReference type="Proteomes" id="UP000035213"/>
    </source>
</evidence>
<gene>
    <name evidence="2" type="ORF">FOB44_14560</name>
    <name evidence="1" type="ORF">OK18_07385</name>
</gene>
<reference evidence="2 4" key="2">
    <citation type="submission" date="2019-09" db="EMBL/GenBank/DDBJ databases">
        <title>FDA dAtabase for Regulatory Grade micrObial Sequences (FDA-ARGOS): Supporting development and validation of Infectious Disease Dx tests.</title>
        <authorList>
            <person name="Sciortino C."/>
            <person name="Tallon L."/>
            <person name="Sadzewicz L."/>
            <person name="Vavikolanu K."/>
            <person name="Mehta A."/>
            <person name="Aluvathingal J."/>
            <person name="Nadendla S."/>
            <person name="Nandy P."/>
            <person name="Geyer C."/>
            <person name="Yan Y."/>
            <person name="Sichtig H."/>
        </authorList>
    </citation>
    <scope>NUCLEOTIDE SEQUENCE [LARGE SCALE GENOMIC DNA]</scope>
    <source>
        <strain evidence="2 4">FDAARGOS_636</strain>
    </source>
</reference>
<protein>
    <submittedName>
        <fullName evidence="1">Uncharacterized protein</fullName>
    </submittedName>
</protein>
<dbReference type="KEGG" id="cgn:OK18_07385"/>
<proteinExistence type="predicted"/>
<dbReference type="AlphaFoldDB" id="A0A0G3LZV8"/>
<keyword evidence="4" id="KW-1185">Reference proteome</keyword>
<dbReference type="Proteomes" id="UP000035213">
    <property type="component" value="Chromosome"/>
</dbReference>
<dbReference type="EMBL" id="CP009928">
    <property type="protein sequence ID" value="AKK72476.1"/>
    <property type="molecule type" value="Genomic_DNA"/>
</dbReference>
<name>A0A0G3LZV8_CHRGL</name>
<dbReference type="OrthoDB" id="1363959at2"/>
<evidence type="ECO:0000313" key="4">
    <source>
        <dbReference type="Proteomes" id="UP000501570"/>
    </source>
</evidence>
<dbReference type="STRING" id="1324352.OK18_07385"/>
<evidence type="ECO:0000313" key="1">
    <source>
        <dbReference type="EMBL" id="AKK72476.1"/>
    </source>
</evidence>
<reference evidence="1 3" key="1">
    <citation type="submission" date="2014-11" db="EMBL/GenBank/DDBJ databases">
        <authorList>
            <person name="Park G.-S."/>
            <person name="Hong S.-J."/>
            <person name="Jung B.K."/>
            <person name="Khan A.R."/>
            <person name="Kwak Y."/>
            <person name="Shin J.-H."/>
        </authorList>
    </citation>
    <scope>NUCLEOTIDE SEQUENCE [LARGE SCALE GENOMIC DNA]</scope>
    <source>
        <strain evidence="1 3">DSM 27622</strain>
    </source>
</reference>
<dbReference type="Proteomes" id="UP000501570">
    <property type="component" value="Chromosome"/>
</dbReference>
<dbReference type="RefSeq" id="WP_050021789.1">
    <property type="nucleotide sequence ID" value="NZ_CP009928.1"/>
</dbReference>